<protein>
    <submittedName>
        <fullName evidence="2">Uncharacterized protein</fullName>
    </submittedName>
</protein>
<feature type="compositionally biased region" description="Basic residues" evidence="1">
    <location>
        <begin position="216"/>
        <end position="227"/>
    </location>
</feature>
<reference evidence="2" key="1">
    <citation type="submission" date="2025-08" db="UniProtKB">
        <authorList>
            <consortium name="Ensembl"/>
        </authorList>
    </citation>
    <scope>IDENTIFICATION</scope>
</reference>
<dbReference type="Ensembl" id="ENSAMXT00005045106.1">
    <property type="protein sequence ID" value="ENSAMXP00005041440.1"/>
    <property type="gene ID" value="ENSAMXG00005019389.1"/>
</dbReference>
<feature type="compositionally biased region" description="Basic and acidic residues" evidence="1">
    <location>
        <begin position="194"/>
        <end position="214"/>
    </location>
</feature>
<dbReference type="Proteomes" id="UP000694621">
    <property type="component" value="Unplaced"/>
</dbReference>
<accession>A0A8B9KTF3</accession>
<evidence type="ECO:0000256" key="1">
    <source>
        <dbReference type="SAM" id="MobiDB-lite"/>
    </source>
</evidence>
<dbReference type="AlphaFoldDB" id="A0A8B9KTF3"/>
<evidence type="ECO:0000313" key="2">
    <source>
        <dbReference type="Ensembl" id="ENSAMXP00005041440.1"/>
    </source>
</evidence>
<sequence>MISILTNTQYSNNSARLPVQLARHHQLGAARAISALRAQRVLAHVRVPGTVQRHAGSHSGALGDLHGHDRARKPRRVVVNVQHVHAHAEQAQVLGGQCGYVQLHGAVGLLRTQSLPVDARGHADLTVLLAHREQRRARAVHGAEARRDGAWQTGERARRVLQQPPDHGAHALLLQDAVAHELSGRGRCGGTGQGHEHGAQHEHSGGGGDGDGHVGARARARARTGSR</sequence>
<evidence type="ECO:0000313" key="3">
    <source>
        <dbReference type="Proteomes" id="UP000694621"/>
    </source>
</evidence>
<feature type="region of interest" description="Disordered" evidence="1">
    <location>
        <begin position="184"/>
        <end position="227"/>
    </location>
</feature>
<name>A0A8B9KTF3_ASTMX</name>
<proteinExistence type="predicted"/>
<organism evidence="2 3">
    <name type="scientific">Astyanax mexicanus</name>
    <name type="common">Blind cave fish</name>
    <name type="synonym">Astyanax fasciatus mexicanus</name>
    <dbReference type="NCBI Taxonomy" id="7994"/>
    <lineage>
        <taxon>Eukaryota</taxon>
        <taxon>Metazoa</taxon>
        <taxon>Chordata</taxon>
        <taxon>Craniata</taxon>
        <taxon>Vertebrata</taxon>
        <taxon>Euteleostomi</taxon>
        <taxon>Actinopterygii</taxon>
        <taxon>Neopterygii</taxon>
        <taxon>Teleostei</taxon>
        <taxon>Ostariophysi</taxon>
        <taxon>Characiformes</taxon>
        <taxon>Characoidei</taxon>
        <taxon>Acestrorhamphidae</taxon>
        <taxon>Acestrorhamphinae</taxon>
        <taxon>Astyanax</taxon>
    </lineage>
</organism>